<feature type="binding site" evidence="7">
    <location>
        <position position="60"/>
    </location>
    <ligand>
        <name>ATP</name>
        <dbReference type="ChEBI" id="CHEBI:30616"/>
    </ligand>
</feature>
<dbReference type="InterPro" id="IPR039192">
    <property type="entry name" value="STKc_GSK3"/>
</dbReference>
<feature type="compositionally biased region" description="Polar residues" evidence="8">
    <location>
        <begin position="459"/>
        <end position="469"/>
    </location>
</feature>
<feature type="region of interest" description="Disordered" evidence="8">
    <location>
        <begin position="459"/>
        <end position="522"/>
    </location>
</feature>
<dbReference type="PANTHER" id="PTHR24057:SF0">
    <property type="entry name" value="PROTEIN KINASE SHAGGY-RELATED"/>
    <property type="match status" value="1"/>
</dbReference>
<dbReference type="GO" id="GO:0005737">
    <property type="term" value="C:cytoplasm"/>
    <property type="evidence" value="ECO:0007669"/>
    <property type="project" value="TreeGrafter"/>
</dbReference>
<keyword evidence="6 7" id="KW-0067">ATP-binding</keyword>
<dbReference type="PANTHER" id="PTHR24057">
    <property type="entry name" value="GLYCOGEN SYNTHASE KINASE-3 ALPHA"/>
    <property type="match status" value="1"/>
</dbReference>
<feature type="compositionally biased region" description="Acidic residues" evidence="8">
    <location>
        <begin position="438"/>
        <end position="448"/>
    </location>
</feature>
<evidence type="ECO:0000259" key="9">
    <source>
        <dbReference type="PROSITE" id="PS50011"/>
    </source>
</evidence>
<comment type="similarity">
    <text evidence="1">Belongs to the protein kinase superfamily. CMGC Ser/Thr protein kinase family. GSK-3 subfamily.</text>
</comment>
<dbReference type="PROSITE" id="PS50011">
    <property type="entry name" value="PROTEIN_KINASE_DOM"/>
    <property type="match status" value="1"/>
</dbReference>
<evidence type="ECO:0000313" key="10">
    <source>
        <dbReference type="EMBL" id="KAH8381333.1"/>
    </source>
</evidence>
<feature type="region of interest" description="Disordered" evidence="8">
    <location>
        <begin position="429"/>
        <end position="448"/>
    </location>
</feature>
<feature type="region of interest" description="Disordered" evidence="8">
    <location>
        <begin position="364"/>
        <end position="423"/>
    </location>
</feature>
<keyword evidence="5" id="KW-0418">Kinase</keyword>
<dbReference type="SMART" id="SM00220">
    <property type="entry name" value="S_TKc"/>
    <property type="match status" value="1"/>
</dbReference>
<feature type="compositionally biased region" description="Acidic residues" evidence="8">
    <location>
        <begin position="486"/>
        <end position="522"/>
    </location>
</feature>
<dbReference type="SUPFAM" id="SSF56112">
    <property type="entry name" value="Protein kinase-like (PK-like)"/>
    <property type="match status" value="1"/>
</dbReference>
<dbReference type="Proteomes" id="UP001200034">
    <property type="component" value="Unassembled WGS sequence"/>
</dbReference>
<dbReference type="InterPro" id="IPR050591">
    <property type="entry name" value="GSK-3"/>
</dbReference>
<dbReference type="Pfam" id="PF00069">
    <property type="entry name" value="Pkinase"/>
    <property type="match status" value="1"/>
</dbReference>
<organism evidence="10 11">
    <name type="scientific">Drosophila rubida</name>
    <dbReference type="NCBI Taxonomy" id="30044"/>
    <lineage>
        <taxon>Eukaryota</taxon>
        <taxon>Metazoa</taxon>
        <taxon>Ecdysozoa</taxon>
        <taxon>Arthropoda</taxon>
        <taxon>Hexapoda</taxon>
        <taxon>Insecta</taxon>
        <taxon>Pterygota</taxon>
        <taxon>Neoptera</taxon>
        <taxon>Endopterygota</taxon>
        <taxon>Diptera</taxon>
        <taxon>Brachycera</taxon>
        <taxon>Muscomorpha</taxon>
        <taxon>Ephydroidea</taxon>
        <taxon>Drosophilidae</taxon>
        <taxon>Drosophila</taxon>
    </lineage>
</organism>
<evidence type="ECO:0000256" key="2">
    <source>
        <dbReference type="ARBA" id="ARBA00022527"/>
    </source>
</evidence>
<comment type="caution">
    <text evidence="10">The sequence shown here is derived from an EMBL/GenBank/DDBJ whole genome shotgun (WGS) entry which is preliminary data.</text>
</comment>
<keyword evidence="3" id="KW-0808">Transferase</keyword>
<evidence type="ECO:0000256" key="3">
    <source>
        <dbReference type="ARBA" id="ARBA00022679"/>
    </source>
</evidence>
<evidence type="ECO:0000256" key="1">
    <source>
        <dbReference type="ARBA" id="ARBA00005527"/>
    </source>
</evidence>
<dbReference type="GO" id="GO:0005524">
    <property type="term" value="F:ATP binding"/>
    <property type="evidence" value="ECO:0007669"/>
    <property type="project" value="UniProtKB-UniRule"/>
</dbReference>
<dbReference type="GO" id="GO:0004674">
    <property type="term" value="F:protein serine/threonine kinase activity"/>
    <property type="evidence" value="ECO:0007669"/>
    <property type="project" value="UniProtKB-KW"/>
</dbReference>
<keyword evidence="11" id="KW-1185">Reference proteome</keyword>
<reference evidence="10" key="1">
    <citation type="journal article" date="2021" name="Mol. Ecol. Resour.">
        <title>Phylogenomic analyses of the genus Drosophila reveals genomic signals of climate adaptation.</title>
        <authorList>
            <person name="Li F."/>
            <person name="Rane R.V."/>
            <person name="Luria V."/>
            <person name="Xiong Z."/>
            <person name="Chen J."/>
            <person name="Li Z."/>
            <person name="Catullo R.A."/>
            <person name="Griffin P.C."/>
            <person name="Schiffer M."/>
            <person name="Pearce S."/>
            <person name="Lee S.F."/>
            <person name="McElroy K."/>
            <person name="Stocker A."/>
            <person name="Shirriffs J."/>
            <person name="Cockerell F."/>
            <person name="Coppin C."/>
            <person name="Sgro C.M."/>
            <person name="Karger A."/>
            <person name="Cain J.W."/>
            <person name="Weber J.A."/>
            <person name="Santpere G."/>
            <person name="Kirschner M.W."/>
            <person name="Hoffmann A.A."/>
            <person name="Oakeshott J.G."/>
            <person name="Zhang G."/>
        </authorList>
    </citation>
    <scope>NUCLEOTIDE SEQUENCE</scope>
    <source>
        <strain evidence="10">BGI-SZ-2011g</strain>
    </source>
</reference>
<dbReference type="Gene3D" id="1.10.510.10">
    <property type="entry name" value="Transferase(Phosphotransferase) domain 1"/>
    <property type="match status" value="1"/>
</dbReference>
<accession>A0AAD4K7P1</accession>
<gene>
    <name evidence="10" type="ORF">KR093_002825</name>
</gene>
<feature type="domain" description="Protein kinase" evidence="9">
    <location>
        <begin position="30"/>
        <end position="314"/>
    </location>
</feature>
<dbReference type="InterPro" id="IPR017441">
    <property type="entry name" value="Protein_kinase_ATP_BS"/>
</dbReference>
<dbReference type="EMBL" id="JAJJHW010000824">
    <property type="protein sequence ID" value="KAH8381333.1"/>
    <property type="molecule type" value="Genomic_DNA"/>
</dbReference>
<dbReference type="Gene3D" id="3.30.200.20">
    <property type="entry name" value="Phosphorylase Kinase, domain 1"/>
    <property type="match status" value="1"/>
</dbReference>
<dbReference type="CDD" id="cd14137">
    <property type="entry name" value="STKc_GSK3"/>
    <property type="match status" value="1"/>
</dbReference>
<evidence type="ECO:0000256" key="6">
    <source>
        <dbReference type="ARBA" id="ARBA00022840"/>
    </source>
</evidence>
<evidence type="ECO:0000256" key="5">
    <source>
        <dbReference type="ARBA" id="ARBA00022777"/>
    </source>
</evidence>
<dbReference type="InterPro" id="IPR000719">
    <property type="entry name" value="Prot_kinase_dom"/>
</dbReference>
<dbReference type="PROSITE" id="PS00107">
    <property type="entry name" value="PROTEIN_KINASE_ATP"/>
    <property type="match status" value="1"/>
</dbReference>
<evidence type="ECO:0000256" key="4">
    <source>
        <dbReference type="ARBA" id="ARBA00022741"/>
    </source>
</evidence>
<evidence type="ECO:0000313" key="11">
    <source>
        <dbReference type="Proteomes" id="UP001200034"/>
    </source>
</evidence>
<keyword evidence="4 7" id="KW-0547">Nucleotide-binding</keyword>
<dbReference type="InterPro" id="IPR011009">
    <property type="entry name" value="Kinase-like_dom_sf"/>
</dbReference>
<evidence type="ECO:0000256" key="8">
    <source>
        <dbReference type="SAM" id="MobiDB-lite"/>
    </source>
</evidence>
<sequence>MSAKNSNSNKVTTVVATIGFGPDSMTEISYVDTKVVGNGSFGVVFQAKLLPNNELIAIKKVLQDRRFKNRELQIMRKLKHQNIITLRYFFYSSGEKREEIFLNLVMDYMPETLYKVERQYARAKQTLPVNYIRLYMYQMFRSLAFMHSYGFCHRDIKPQNMLLDSESGVFKLCDFGSAKQLVVGETNVSYICSRYYRSPELIFGATQYTTKIDMWSAGCVVAELLLGQLIFPGDSGVDQIVEIVKVMGTPTSEQLHDMNPNYKQLQLPQLKPHPWAKVFRIKTPPEAIDLVSKLLIYSPNERISPLQACAHPFFDELRNDPNQQLPSGRAMPPLFDFSDYEKGIDPKLMSVLLPNSVLESGLPATGSVHRNAAGEDSTLSTATARPPLKQPTQIRKELDSGRGQKSPVVQFNGGTRRELGNGDHVETVCFEGDASTPDTDDDEHTEEPVDDERLLALHNNNNSADSPLSSDELDDRHTSVRHAVDIEDDDDDTDDDDDVDDDDDMDDDDDDDDDDEEQSDND</sequence>
<proteinExistence type="inferred from homology"/>
<keyword evidence="2" id="KW-0723">Serine/threonine-protein kinase</keyword>
<dbReference type="AlphaFoldDB" id="A0AAD4K7P1"/>
<dbReference type="FunFam" id="3.30.200.20:FF:000009">
    <property type="entry name" value="Glycogen synthase kinase-3 beta"/>
    <property type="match status" value="1"/>
</dbReference>
<feature type="non-terminal residue" evidence="10">
    <location>
        <position position="522"/>
    </location>
</feature>
<protein>
    <recommendedName>
        <fullName evidence="9">Protein kinase domain-containing protein</fullName>
    </recommendedName>
</protein>
<dbReference type="PROSITE" id="PS00108">
    <property type="entry name" value="PROTEIN_KINASE_ST"/>
    <property type="match status" value="1"/>
</dbReference>
<dbReference type="InterPro" id="IPR008271">
    <property type="entry name" value="Ser/Thr_kinase_AS"/>
</dbReference>
<name>A0AAD4K7P1_9MUSC</name>
<dbReference type="FunFam" id="1.10.510.10:FF:000055">
    <property type="entry name" value="Glycogen synthase kinase-3 beta"/>
    <property type="match status" value="1"/>
</dbReference>
<evidence type="ECO:0000256" key="7">
    <source>
        <dbReference type="PROSITE-ProRule" id="PRU10141"/>
    </source>
</evidence>
<feature type="compositionally biased region" description="Basic and acidic residues" evidence="8">
    <location>
        <begin position="474"/>
        <end position="485"/>
    </location>
</feature>
<dbReference type="GO" id="GO:0007276">
    <property type="term" value="P:gamete generation"/>
    <property type="evidence" value="ECO:0007669"/>
    <property type="project" value="UniProtKB-ARBA"/>
</dbReference>